<organism evidence="2 3">
    <name type="scientific">Zea mays</name>
    <name type="common">Maize</name>
    <dbReference type="NCBI Taxonomy" id="4577"/>
    <lineage>
        <taxon>Eukaryota</taxon>
        <taxon>Viridiplantae</taxon>
        <taxon>Streptophyta</taxon>
        <taxon>Embryophyta</taxon>
        <taxon>Tracheophyta</taxon>
        <taxon>Spermatophyta</taxon>
        <taxon>Magnoliopsida</taxon>
        <taxon>Liliopsida</taxon>
        <taxon>Poales</taxon>
        <taxon>Poaceae</taxon>
        <taxon>PACMAD clade</taxon>
        <taxon>Panicoideae</taxon>
        <taxon>Andropogonodae</taxon>
        <taxon>Andropogoneae</taxon>
        <taxon>Tripsacinae</taxon>
        <taxon>Zea</taxon>
    </lineage>
</organism>
<sequence>MAAAAADFRSRRSCGRHVHLYPLHLCPLVRSWLRISFPSISLVLPGPLLYMGHRVCDALELNGVHSLCPAVWSKYRRWSMLEMAEECLLQAKDLSGLLLLYSSLGDAEGIEKLASLAKEHGKNNVAFLCLFMLGKVEDCIQLLVDSKVLEIVAIWRDDLSKINPKAAESLADPSEYPNLFEDWQVALTVEKSVASQSMNHQKCWQMNAGAPCVQLPCSMGFMPSFFCCFRSTCRGITSKMKLPPFHVEAHTLSIRNTTCIRYCERCTYWLTAMTDPILFERGGLPTPGWILGFGGSTVSLFAQVEIMMSCLEIHSALLSIDYGAVISSNRSTLCRVQ</sequence>
<dbReference type="InterPro" id="IPR056176">
    <property type="entry name" value="TPR_COPA_B"/>
</dbReference>
<accession>A0A804QQX2</accession>
<reference evidence="3" key="1">
    <citation type="journal article" date="2009" name="Science">
        <title>The B73 maize genome: complexity, diversity, and dynamics.</title>
        <authorList>
            <person name="Schnable P.S."/>
            <person name="Ware D."/>
            <person name="Fulton R.S."/>
            <person name="Stein J.C."/>
            <person name="Wei F."/>
            <person name="Pasternak S."/>
            <person name="Liang C."/>
            <person name="Zhang J."/>
            <person name="Fulton L."/>
            <person name="Graves T.A."/>
            <person name="Minx P."/>
            <person name="Reily A.D."/>
            <person name="Courtney L."/>
            <person name="Kruchowski S.S."/>
            <person name="Tomlinson C."/>
            <person name="Strong C."/>
            <person name="Delehaunty K."/>
            <person name="Fronick C."/>
            <person name="Courtney B."/>
            <person name="Rock S.M."/>
            <person name="Belter E."/>
            <person name="Du F."/>
            <person name="Kim K."/>
            <person name="Abbott R.M."/>
            <person name="Cotton M."/>
            <person name="Levy A."/>
            <person name="Marchetto P."/>
            <person name="Ochoa K."/>
            <person name="Jackson S.M."/>
            <person name="Gillam B."/>
            <person name="Chen W."/>
            <person name="Yan L."/>
            <person name="Higginbotham J."/>
            <person name="Cardenas M."/>
            <person name="Waligorski J."/>
            <person name="Applebaum E."/>
            <person name="Phelps L."/>
            <person name="Falcone J."/>
            <person name="Kanchi K."/>
            <person name="Thane T."/>
            <person name="Scimone A."/>
            <person name="Thane N."/>
            <person name="Henke J."/>
            <person name="Wang T."/>
            <person name="Ruppert J."/>
            <person name="Shah N."/>
            <person name="Rotter K."/>
            <person name="Hodges J."/>
            <person name="Ingenthron E."/>
            <person name="Cordes M."/>
            <person name="Kohlberg S."/>
            <person name="Sgro J."/>
            <person name="Delgado B."/>
            <person name="Mead K."/>
            <person name="Chinwalla A."/>
            <person name="Leonard S."/>
            <person name="Crouse K."/>
            <person name="Collura K."/>
            <person name="Kudrna D."/>
            <person name="Currie J."/>
            <person name="He R."/>
            <person name="Angelova A."/>
            <person name="Rajasekar S."/>
            <person name="Mueller T."/>
            <person name="Lomeli R."/>
            <person name="Scara G."/>
            <person name="Ko A."/>
            <person name="Delaney K."/>
            <person name="Wissotski M."/>
            <person name="Lopez G."/>
            <person name="Campos D."/>
            <person name="Braidotti M."/>
            <person name="Ashley E."/>
            <person name="Golser W."/>
            <person name="Kim H."/>
            <person name="Lee S."/>
            <person name="Lin J."/>
            <person name="Dujmic Z."/>
            <person name="Kim W."/>
            <person name="Talag J."/>
            <person name="Zuccolo A."/>
            <person name="Fan C."/>
            <person name="Sebastian A."/>
            <person name="Kramer M."/>
            <person name="Spiegel L."/>
            <person name="Nascimento L."/>
            <person name="Zutavern T."/>
            <person name="Miller B."/>
            <person name="Ambroise C."/>
            <person name="Muller S."/>
            <person name="Spooner W."/>
            <person name="Narechania A."/>
            <person name="Ren L."/>
            <person name="Wei S."/>
            <person name="Kumari S."/>
            <person name="Faga B."/>
            <person name="Levy M.J."/>
            <person name="McMahan L."/>
            <person name="Van Buren P."/>
            <person name="Vaughn M.W."/>
            <person name="Ying K."/>
            <person name="Yeh C.-T."/>
            <person name="Emrich S.J."/>
            <person name="Jia Y."/>
            <person name="Kalyanaraman A."/>
            <person name="Hsia A.-P."/>
            <person name="Barbazuk W.B."/>
            <person name="Baucom R.S."/>
            <person name="Brutnell T.P."/>
            <person name="Carpita N.C."/>
            <person name="Chaparro C."/>
            <person name="Chia J.-M."/>
            <person name="Deragon J.-M."/>
            <person name="Estill J.C."/>
            <person name="Fu Y."/>
            <person name="Jeddeloh J.A."/>
            <person name="Han Y."/>
            <person name="Lee H."/>
            <person name="Li P."/>
            <person name="Lisch D.R."/>
            <person name="Liu S."/>
            <person name="Liu Z."/>
            <person name="Nagel D.H."/>
            <person name="McCann M.C."/>
            <person name="SanMiguel P."/>
            <person name="Myers A.M."/>
            <person name="Nettleton D."/>
            <person name="Nguyen J."/>
            <person name="Penning B.W."/>
            <person name="Ponnala L."/>
            <person name="Schneider K.L."/>
            <person name="Schwartz D.C."/>
            <person name="Sharma A."/>
            <person name="Soderlund C."/>
            <person name="Springer N.M."/>
            <person name="Sun Q."/>
            <person name="Wang H."/>
            <person name="Waterman M."/>
            <person name="Westerman R."/>
            <person name="Wolfgruber T.K."/>
            <person name="Yang L."/>
            <person name="Yu Y."/>
            <person name="Zhang L."/>
            <person name="Zhou S."/>
            <person name="Zhu Q."/>
            <person name="Bennetzen J.L."/>
            <person name="Dawe R.K."/>
            <person name="Jiang J."/>
            <person name="Jiang N."/>
            <person name="Presting G.G."/>
            <person name="Wessler S.R."/>
            <person name="Aluru S."/>
            <person name="Martienssen R.A."/>
            <person name="Clifton S.W."/>
            <person name="McCombie W.R."/>
            <person name="Wing R.A."/>
            <person name="Wilson R.K."/>
        </authorList>
    </citation>
    <scope>NUCLEOTIDE SEQUENCE [LARGE SCALE GENOMIC DNA]</scope>
    <source>
        <strain evidence="3">cv. B73</strain>
    </source>
</reference>
<feature type="domain" description="COPA/B TPR" evidence="1">
    <location>
        <begin position="80"/>
        <end position="147"/>
    </location>
</feature>
<reference evidence="2" key="2">
    <citation type="submission" date="2019-07" db="EMBL/GenBank/DDBJ databases">
        <authorList>
            <person name="Seetharam A."/>
            <person name="Woodhouse M."/>
            <person name="Cannon E."/>
        </authorList>
    </citation>
    <scope>NUCLEOTIDE SEQUENCE [LARGE SCALE GENOMIC DNA]</scope>
    <source>
        <strain evidence="2">cv. B73</strain>
    </source>
</reference>
<dbReference type="InParanoid" id="A0A804QQX2"/>
<evidence type="ECO:0000313" key="2">
    <source>
        <dbReference type="EnsemblPlants" id="Zm00001eb347210_P001"/>
    </source>
</evidence>
<dbReference type="Proteomes" id="UP000007305">
    <property type="component" value="Chromosome 8"/>
</dbReference>
<evidence type="ECO:0000259" key="1">
    <source>
        <dbReference type="Pfam" id="PF23953"/>
    </source>
</evidence>
<protein>
    <recommendedName>
        <fullName evidence="1">COPA/B TPR domain-containing protein</fullName>
    </recommendedName>
</protein>
<dbReference type="EnsemblPlants" id="Zm00001eb347210_T001">
    <property type="protein sequence ID" value="Zm00001eb347210_P001"/>
    <property type="gene ID" value="Zm00001eb347210"/>
</dbReference>
<name>A0A804QQX2_MAIZE</name>
<reference evidence="2" key="3">
    <citation type="submission" date="2021-05" db="UniProtKB">
        <authorList>
            <consortium name="EnsemblPlants"/>
        </authorList>
    </citation>
    <scope>IDENTIFICATION</scope>
    <source>
        <strain evidence="2">cv. B73</strain>
    </source>
</reference>
<dbReference type="Gene3D" id="1.25.40.470">
    <property type="match status" value="1"/>
</dbReference>
<keyword evidence="3" id="KW-1185">Reference proteome</keyword>
<dbReference type="Pfam" id="PF23953">
    <property type="entry name" value="TPR_COPA_B"/>
    <property type="match status" value="1"/>
</dbReference>
<proteinExistence type="predicted"/>
<dbReference type="Gramene" id="Zm00001eb347210_T001">
    <property type="protein sequence ID" value="Zm00001eb347210_P001"/>
    <property type="gene ID" value="Zm00001eb347210"/>
</dbReference>
<dbReference type="AlphaFoldDB" id="A0A804QQX2"/>
<evidence type="ECO:0000313" key="3">
    <source>
        <dbReference type="Proteomes" id="UP000007305"/>
    </source>
</evidence>